<dbReference type="GO" id="GO:0016020">
    <property type="term" value="C:membrane"/>
    <property type="evidence" value="ECO:0007669"/>
    <property type="project" value="InterPro"/>
</dbReference>
<evidence type="ECO:0000313" key="7">
    <source>
        <dbReference type="Proteomes" id="UP000308430"/>
    </source>
</evidence>
<evidence type="ECO:0000313" key="6">
    <source>
        <dbReference type="EMBL" id="THF63065.1"/>
    </source>
</evidence>
<dbReference type="AlphaFoldDB" id="A0A4S4AT35"/>
<feature type="transmembrane region" description="Helical" evidence="4">
    <location>
        <begin position="49"/>
        <end position="71"/>
    </location>
</feature>
<reference evidence="6 7" key="1">
    <citation type="submission" date="2019-04" db="EMBL/GenBank/DDBJ databases">
        <title>Azoarcus nasutitermitis sp. nov. isolated from termite nest.</title>
        <authorList>
            <person name="Lin S.-Y."/>
            <person name="Hameed A."/>
            <person name="Hsu Y.-H."/>
            <person name="Young C.-C."/>
        </authorList>
    </citation>
    <scope>NUCLEOTIDE SEQUENCE [LARGE SCALE GENOMIC DNA]</scope>
    <source>
        <strain evidence="6 7">CC-YHH838</strain>
    </source>
</reference>
<keyword evidence="1 2" id="KW-0807">Transducer</keyword>
<proteinExistence type="predicted"/>
<dbReference type="EMBL" id="SSOC01000006">
    <property type="protein sequence ID" value="THF63065.1"/>
    <property type="molecule type" value="Genomic_DNA"/>
</dbReference>
<dbReference type="SUPFAM" id="SSF58104">
    <property type="entry name" value="Methyl-accepting chemotaxis protein (MCP) signaling domain"/>
    <property type="match status" value="1"/>
</dbReference>
<dbReference type="Proteomes" id="UP000308430">
    <property type="component" value="Unassembled WGS sequence"/>
</dbReference>
<feature type="region of interest" description="Disordered" evidence="3">
    <location>
        <begin position="401"/>
        <end position="426"/>
    </location>
</feature>
<organism evidence="6 7">
    <name type="scientific">Pseudothauera nasutitermitis</name>
    <dbReference type="NCBI Taxonomy" id="2565930"/>
    <lineage>
        <taxon>Bacteria</taxon>
        <taxon>Pseudomonadati</taxon>
        <taxon>Pseudomonadota</taxon>
        <taxon>Betaproteobacteria</taxon>
        <taxon>Rhodocyclales</taxon>
        <taxon>Zoogloeaceae</taxon>
        <taxon>Pseudothauera</taxon>
    </lineage>
</organism>
<name>A0A4S4AT35_9RHOO</name>
<dbReference type="OrthoDB" id="9816265at2"/>
<dbReference type="GO" id="GO:0007165">
    <property type="term" value="P:signal transduction"/>
    <property type="evidence" value="ECO:0007669"/>
    <property type="project" value="UniProtKB-KW"/>
</dbReference>
<keyword evidence="4" id="KW-0472">Membrane</keyword>
<feature type="domain" description="Methyl-accepting transducer" evidence="5">
    <location>
        <begin position="122"/>
        <end position="339"/>
    </location>
</feature>
<evidence type="ECO:0000256" key="3">
    <source>
        <dbReference type="SAM" id="MobiDB-lite"/>
    </source>
</evidence>
<keyword evidence="4" id="KW-0812">Transmembrane</keyword>
<dbReference type="RefSeq" id="WP_136349545.1">
    <property type="nucleotide sequence ID" value="NZ_SSOC01000006.1"/>
</dbReference>
<accession>A0A4S4AT35</accession>
<keyword evidence="7" id="KW-1185">Reference proteome</keyword>
<keyword evidence="4" id="KW-1133">Transmembrane helix</keyword>
<dbReference type="PANTHER" id="PTHR32089:SF112">
    <property type="entry name" value="LYSOZYME-LIKE PROTEIN-RELATED"/>
    <property type="match status" value="1"/>
</dbReference>
<sequence length="426" mass="47152">MDFHALLRRSILVALVVAAGAGTTVYFLNEWFHEDFLVRMEVPQPLGDAVGVALIVAVAYFAQRLVSLAFFRDHMFGLTSVQEQLEYSTKNVVAVTDEVSHELRSVPTYNGVLRNQLSSVIEQTEQAAYDITSRLQGIDEVVSRLNDFVTASSSESDEMVLHSEENIAQNKRLIGEMRHYIDARITDAQADQERVVQVVNEARSLESLTRLIKDIAAQTNLLALNAAIEAARAGEQGRGFAVVADEVRKLSAETEKAVQSINQGIQGVAITIETQLQEKLSATNLDREKAALGQFADQLEELGSNYEDILRHQSNVIDTVRDSSAELASMFMDTMASVQFQDVTRQQIEHTAQALERLDEHMVGLADRLQQAEDPEFSFVPLNEHLDQLYARYVMESQRNTHDASLNGGGGASTSSDSSGSKIELF</sequence>
<dbReference type="InterPro" id="IPR004089">
    <property type="entry name" value="MCPsignal_dom"/>
</dbReference>
<comment type="caution">
    <text evidence="6">The sequence shown here is derived from an EMBL/GenBank/DDBJ whole genome shotgun (WGS) entry which is preliminary data.</text>
</comment>
<evidence type="ECO:0000256" key="4">
    <source>
        <dbReference type="SAM" id="Phobius"/>
    </source>
</evidence>
<dbReference type="PROSITE" id="PS50111">
    <property type="entry name" value="CHEMOTAXIS_TRANSDUC_2"/>
    <property type="match status" value="1"/>
</dbReference>
<feature type="transmembrane region" description="Helical" evidence="4">
    <location>
        <begin position="12"/>
        <end position="29"/>
    </location>
</feature>
<feature type="compositionally biased region" description="Low complexity" evidence="3">
    <location>
        <begin position="413"/>
        <end position="426"/>
    </location>
</feature>
<dbReference type="SMART" id="SM00283">
    <property type="entry name" value="MA"/>
    <property type="match status" value="1"/>
</dbReference>
<evidence type="ECO:0000259" key="5">
    <source>
        <dbReference type="PROSITE" id="PS50111"/>
    </source>
</evidence>
<dbReference type="PANTHER" id="PTHR32089">
    <property type="entry name" value="METHYL-ACCEPTING CHEMOTAXIS PROTEIN MCPB"/>
    <property type="match status" value="1"/>
</dbReference>
<protein>
    <submittedName>
        <fullName evidence="6">Chemotaxis protein</fullName>
    </submittedName>
</protein>
<evidence type="ECO:0000256" key="1">
    <source>
        <dbReference type="ARBA" id="ARBA00023224"/>
    </source>
</evidence>
<gene>
    <name evidence="6" type="ORF">E6C76_17590</name>
</gene>
<dbReference type="Gene3D" id="1.10.287.950">
    <property type="entry name" value="Methyl-accepting chemotaxis protein"/>
    <property type="match status" value="1"/>
</dbReference>
<evidence type="ECO:0000256" key="2">
    <source>
        <dbReference type="PROSITE-ProRule" id="PRU00284"/>
    </source>
</evidence>
<dbReference type="Pfam" id="PF00015">
    <property type="entry name" value="MCPsignal"/>
    <property type="match status" value="1"/>
</dbReference>